<feature type="domain" description="COS" evidence="15">
    <location>
        <begin position="424"/>
        <end position="482"/>
    </location>
</feature>
<dbReference type="InterPro" id="IPR003961">
    <property type="entry name" value="FN3_dom"/>
</dbReference>
<dbReference type="SUPFAM" id="SSF57845">
    <property type="entry name" value="B-box zinc-binding domain"/>
    <property type="match status" value="1"/>
</dbReference>
<dbReference type="PROSITE" id="PS50188">
    <property type="entry name" value="B302_SPRY"/>
    <property type="match status" value="1"/>
</dbReference>
<keyword evidence="4 8" id="KW-0863">Zinc-finger</keyword>
<evidence type="ECO:0000256" key="3">
    <source>
        <dbReference type="ARBA" id="ARBA00022723"/>
    </source>
</evidence>
<evidence type="ECO:0000256" key="8">
    <source>
        <dbReference type="PROSITE-ProRule" id="PRU00024"/>
    </source>
</evidence>
<dbReference type="PANTHER" id="PTHR24099">
    <property type="entry name" value="E3 UBIQUITIN-PROTEIN LIGASE TRIM36-RELATED"/>
    <property type="match status" value="1"/>
</dbReference>
<evidence type="ECO:0000256" key="10">
    <source>
        <dbReference type="SAM" id="MobiDB-lite"/>
    </source>
</evidence>
<dbReference type="SMART" id="SM00184">
    <property type="entry name" value="RING"/>
    <property type="match status" value="1"/>
</dbReference>
<dbReference type="SUPFAM" id="SSF49899">
    <property type="entry name" value="Concanavalin A-like lectins/glucanases"/>
    <property type="match status" value="1"/>
</dbReference>
<evidence type="ECO:0000256" key="7">
    <source>
        <dbReference type="ARBA" id="ARBA00023212"/>
    </source>
</evidence>
<dbReference type="GO" id="GO:0005856">
    <property type="term" value="C:cytoskeleton"/>
    <property type="evidence" value="ECO:0007669"/>
    <property type="project" value="UniProtKB-SubCell"/>
</dbReference>
<dbReference type="FunFam" id="2.60.40.10:FF:000178">
    <property type="entry name" value="E3 ubiquitin-protein ligase TRIM9 isoform X1"/>
    <property type="match status" value="1"/>
</dbReference>
<evidence type="ECO:0000256" key="1">
    <source>
        <dbReference type="ARBA" id="ARBA00004245"/>
    </source>
</evidence>
<dbReference type="PROSITE" id="PS50119">
    <property type="entry name" value="ZF_BBOX"/>
    <property type="match status" value="1"/>
</dbReference>
<dbReference type="Pfam" id="PF00643">
    <property type="entry name" value="zf-B_box"/>
    <property type="match status" value="1"/>
</dbReference>
<dbReference type="InterPro" id="IPR001841">
    <property type="entry name" value="Znf_RING"/>
</dbReference>
<evidence type="ECO:0000259" key="11">
    <source>
        <dbReference type="PROSITE" id="PS50089"/>
    </source>
</evidence>
<keyword evidence="6 9" id="KW-0175">Coiled coil</keyword>
<dbReference type="Gene3D" id="4.10.830.40">
    <property type="match status" value="1"/>
</dbReference>
<dbReference type="EMBL" id="LR791385">
    <property type="protein sequence ID" value="CAB3267247.1"/>
    <property type="molecule type" value="mRNA"/>
</dbReference>
<dbReference type="InterPro" id="IPR013783">
    <property type="entry name" value="Ig-like_fold"/>
</dbReference>
<evidence type="ECO:0000259" key="14">
    <source>
        <dbReference type="PROSITE" id="PS50853"/>
    </source>
</evidence>
<dbReference type="InterPro" id="IPR017907">
    <property type="entry name" value="Znf_RING_CS"/>
</dbReference>
<dbReference type="Gene3D" id="1.20.5.170">
    <property type="match status" value="1"/>
</dbReference>
<evidence type="ECO:0000256" key="5">
    <source>
        <dbReference type="ARBA" id="ARBA00022833"/>
    </source>
</evidence>
<gene>
    <name evidence="16" type="primary">Trim9</name>
</gene>
<dbReference type="CDD" id="cd00063">
    <property type="entry name" value="FN3"/>
    <property type="match status" value="1"/>
</dbReference>
<dbReference type="Pfam" id="PF00041">
    <property type="entry name" value="fn3"/>
    <property type="match status" value="1"/>
</dbReference>
<dbReference type="Pfam" id="PF22586">
    <property type="entry name" value="ANCHR-like_BBOX"/>
    <property type="match status" value="1"/>
</dbReference>
<dbReference type="InterPro" id="IPR036116">
    <property type="entry name" value="FN3_sf"/>
</dbReference>
<dbReference type="Gene3D" id="2.60.40.10">
    <property type="entry name" value="Immunoglobulins"/>
    <property type="match status" value="1"/>
</dbReference>
<evidence type="ECO:0000256" key="2">
    <source>
        <dbReference type="ARBA" id="ARBA00022490"/>
    </source>
</evidence>
<dbReference type="Gene3D" id="3.30.160.60">
    <property type="entry name" value="Classic Zinc Finger"/>
    <property type="match status" value="1"/>
</dbReference>
<feature type="region of interest" description="Disordered" evidence="10">
    <location>
        <begin position="747"/>
        <end position="842"/>
    </location>
</feature>
<evidence type="ECO:0000313" key="16">
    <source>
        <dbReference type="EMBL" id="CAB3267247.1"/>
    </source>
</evidence>
<dbReference type="InterPro" id="IPR043136">
    <property type="entry name" value="B30.2/SPRY_sf"/>
</dbReference>
<sequence>MEEELKCPVCHCLFRNPVMLPCNHNVCYQCAENLIMKSTCANTQLPQNYTFKQTTKPTGNDVDKMSLISEAVLSDSDSGYSGGSMGPGETPSPPVLGSNVSAMVASLQGGKTNPTITPPSPPQNGITLPPLPESVSCLTCPICHRTLFLDERGAKSLDCNAMLKSIVDRYHNCDGREAESTVSTSLNNNLAANLCQLCPSTDATQKAVVKCVQCAVFYCASCREKCHPARGPLAQHKLIDASMDCKVTSSRPDVEKPSRAYPGLPSKPLLKNGIRLTPCPIHPSESTSLHCETCRLSLCVQCNEDGKHKSHEVKAIGGLYKAQKGQLSQQMGALSNKARQAKDLVMMLRGTQDEIQKNSGDLEAKTVAQCDQLIEGIQRKKNELLQRISREKELKSKSVREQTQQCTLKLRQTTGLLEYCIEVMKNNDAAAFLQTSQSLIERVACTERQWTSRHLVPKVISQFDLELQTSSLAAAIDKTDFLQIKVPDKPSIRVEEKSSKNNTVTLSWLVSSKRAVDGFKLEMDDGNNGPFREVYCGGESMCTVDGLHFNSVYRARVRAYNKAGSSLYSEVLHLQTSEVASFQLDPKQSHPDIKLSNNNSTVTSQSFESRIALGKIGFSRGIHYWEFSIDRFENNPDPAFGVARSDVDKASMLGKDLKSWTMYADESRNWILHNNQHFKRTDTGVKLGSRIGILLDVARGVITFFIDGKIQGAQLPLGPQTKTSSPILYYPAVSLNQNVQVTLHTGLKSPISSHPDPQFRKRIHSAPDSDLPPRRSPSMPQFKTQHSHDGLTSTKHSRGPPPAPPLRRGGSSGNVSIKSDGEISTASDPVQERSFKSFFRKR</sequence>
<feature type="compositionally biased region" description="Polar residues" evidence="10">
    <location>
        <begin position="779"/>
        <end position="794"/>
    </location>
</feature>
<dbReference type="PANTHER" id="PTHR24099:SF15">
    <property type="entry name" value="E3 UBIQUITIN-PROTEIN LIGASE TRIM9"/>
    <property type="match status" value="1"/>
</dbReference>
<organism evidence="16">
    <name type="scientific">Phallusia mammillata</name>
    <dbReference type="NCBI Taxonomy" id="59560"/>
    <lineage>
        <taxon>Eukaryota</taxon>
        <taxon>Metazoa</taxon>
        <taxon>Chordata</taxon>
        <taxon>Tunicata</taxon>
        <taxon>Ascidiacea</taxon>
        <taxon>Phlebobranchia</taxon>
        <taxon>Ascidiidae</taxon>
        <taxon>Phallusia</taxon>
    </lineage>
</organism>
<evidence type="ECO:0000256" key="4">
    <source>
        <dbReference type="ARBA" id="ARBA00022771"/>
    </source>
</evidence>
<dbReference type="SUPFAM" id="SSF49265">
    <property type="entry name" value="Fibronectin type III"/>
    <property type="match status" value="1"/>
</dbReference>
<dbReference type="SUPFAM" id="SSF57850">
    <property type="entry name" value="RING/U-box"/>
    <property type="match status" value="1"/>
</dbReference>
<dbReference type="Gene3D" id="2.60.120.920">
    <property type="match status" value="1"/>
</dbReference>
<dbReference type="InterPro" id="IPR013320">
    <property type="entry name" value="ConA-like_dom_sf"/>
</dbReference>
<dbReference type="CDD" id="cd12889">
    <property type="entry name" value="SPRY_PRY_TRIM67_9"/>
    <property type="match status" value="1"/>
</dbReference>
<feature type="compositionally biased region" description="Polar residues" evidence="10">
    <location>
        <begin position="814"/>
        <end position="828"/>
    </location>
</feature>
<keyword evidence="3" id="KW-0479">Metal-binding</keyword>
<feature type="domain" description="RING-type" evidence="11">
    <location>
        <begin position="7"/>
        <end position="40"/>
    </location>
</feature>
<dbReference type="PROSITE" id="PS50853">
    <property type="entry name" value="FN3"/>
    <property type="match status" value="1"/>
</dbReference>
<evidence type="ECO:0000259" key="12">
    <source>
        <dbReference type="PROSITE" id="PS50119"/>
    </source>
</evidence>
<proteinExistence type="evidence at transcript level"/>
<dbReference type="InterPro" id="IPR003877">
    <property type="entry name" value="SPRY_dom"/>
</dbReference>
<dbReference type="AlphaFoldDB" id="A0A6F9DUW8"/>
<dbReference type="SMART" id="SM00449">
    <property type="entry name" value="SPRY"/>
    <property type="match status" value="1"/>
</dbReference>
<dbReference type="SMART" id="SM00336">
    <property type="entry name" value="BBOX"/>
    <property type="match status" value="2"/>
</dbReference>
<evidence type="ECO:0000256" key="9">
    <source>
        <dbReference type="SAM" id="Coils"/>
    </source>
</evidence>
<dbReference type="SMART" id="SM00502">
    <property type="entry name" value="BBC"/>
    <property type="match status" value="1"/>
</dbReference>
<dbReference type="InterPro" id="IPR050617">
    <property type="entry name" value="E3_ligase_FN3/SPRY"/>
</dbReference>
<name>A0A6F9DUW8_9ASCI</name>
<reference evidence="16" key="1">
    <citation type="submission" date="2020-04" db="EMBL/GenBank/DDBJ databases">
        <authorList>
            <person name="Neveu A P."/>
        </authorList>
    </citation>
    <scope>NUCLEOTIDE SEQUENCE</scope>
    <source>
        <tissue evidence="16">Whole embryo</tissue>
    </source>
</reference>
<dbReference type="InterPro" id="IPR003649">
    <property type="entry name" value="Bbox_C"/>
</dbReference>
<evidence type="ECO:0000259" key="13">
    <source>
        <dbReference type="PROSITE" id="PS50188"/>
    </source>
</evidence>
<accession>A0A6F9DUW8</accession>
<dbReference type="PROSITE" id="PS50089">
    <property type="entry name" value="ZF_RING_2"/>
    <property type="match status" value="1"/>
</dbReference>
<dbReference type="SMART" id="SM00060">
    <property type="entry name" value="FN3"/>
    <property type="match status" value="1"/>
</dbReference>
<feature type="domain" description="B box-type" evidence="12">
    <location>
        <begin position="274"/>
        <end position="316"/>
    </location>
</feature>
<feature type="domain" description="Fibronectin type-III" evidence="14">
    <location>
        <begin position="486"/>
        <end position="579"/>
    </location>
</feature>
<keyword evidence="5" id="KW-0862">Zinc</keyword>
<dbReference type="CDD" id="cd16576">
    <property type="entry name" value="RING-HC_TRIM9-like_C-I"/>
    <property type="match status" value="1"/>
</dbReference>
<keyword evidence="7" id="KW-0206">Cytoskeleton</keyword>
<dbReference type="CDD" id="cd19803">
    <property type="entry name" value="Bbox1_TRIM9-like_C-I"/>
    <property type="match status" value="1"/>
</dbReference>
<dbReference type="Pfam" id="PF00622">
    <property type="entry name" value="SPRY"/>
    <property type="match status" value="1"/>
</dbReference>
<protein>
    <submittedName>
        <fullName evidence="16">E3 ubiquitin-protein ligase TRIM9</fullName>
    </submittedName>
</protein>
<feature type="coiled-coil region" evidence="9">
    <location>
        <begin position="367"/>
        <end position="394"/>
    </location>
</feature>
<comment type="subcellular location">
    <subcellularLocation>
        <location evidence="1">Cytoplasm</location>
        <location evidence="1">Cytoskeleton</location>
    </subcellularLocation>
</comment>
<dbReference type="InterPro" id="IPR013083">
    <property type="entry name" value="Znf_RING/FYVE/PHD"/>
</dbReference>
<evidence type="ECO:0000256" key="6">
    <source>
        <dbReference type="ARBA" id="ARBA00023054"/>
    </source>
</evidence>
<dbReference type="InterPro" id="IPR017903">
    <property type="entry name" value="COS_domain"/>
</dbReference>
<dbReference type="PROSITE" id="PS00518">
    <property type="entry name" value="ZF_RING_1"/>
    <property type="match status" value="1"/>
</dbReference>
<dbReference type="Gene3D" id="3.30.40.10">
    <property type="entry name" value="Zinc/RING finger domain, C3HC4 (zinc finger)"/>
    <property type="match status" value="1"/>
</dbReference>
<dbReference type="GO" id="GO:0008270">
    <property type="term" value="F:zinc ion binding"/>
    <property type="evidence" value="ECO:0007669"/>
    <property type="project" value="UniProtKB-KW"/>
</dbReference>
<feature type="domain" description="B30.2/SPRY" evidence="13">
    <location>
        <begin position="561"/>
        <end position="750"/>
    </location>
</feature>
<evidence type="ECO:0000259" key="15">
    <source>
        <dbReference type="PROSITE" id="PS51262"/>
    </source>
</evidence>
<dbReference type="PROSITE" id="PS51262">
    <property type="entry name" value="COS"/>
    <property type="match status" value="1"/>
</dbReference>
<keyword evidence="2" id="KW-0963">Cytoplasm</keyword>
<dbReference type="InterPro" id="IPR001870">
    <property type="entry name" value="B30.2/SPRY"/>
</dbReference>
<dbReference type="InterPro" id="IPR000315">
    <property type="entry name" value="Znf_B-box"/>
</dbReference>